<dbReference type="SUPFAM" id="SSF56112">
    <property type="entry name" value="Protein kinase-like (PK-like)"/>
    <property type="match status" value="1"/>
</dbReference>
<feature type="region of interest" description="Disordered" evidence="9">
    <location>
        <begin position="853"/>
        <end position="1302"/>
    </location>
</feature>
<evidence type="ECO:0000256" key="9">
    <source>
        <dbReference type="SAM" id="MobiDB-lite"/>
    </source>
</evidence>
<feature type="compositionally biased region" description="Polar residues" evidence="9">
    <location>
        <begin position="1043"/>
        <end position="1059"/>
    </location>
</feature>
<organism evidence="11 12">
    <name type="scientific">Apiotrichum porosum</name>
    <dbReference type="NCBI Taxonomy" id="105984"/>
    <lineage>
        <taxon>Eukaryota</taxon>
        <taxon>Fungi</taxon>
        <taxon>Dikarya</taxon>
        <taxon>Basidiomycota</taxon>
        <taxon>Agaricomycotina</taxon>
        <taxon>Tremellomycetes</taxon>
        <taxon>Trichosporonales</taxon>
        <taxon>Trichosporonaceae</taxon>
        <taxon>Apiotrichum</taxon>
    </lineage>
</organism>
<feature type="region of interest" description="Disordered" evidence="9">
    <location>
        <begin position="588"/>
        <end position="840"/>
    </location>
</feature>
<comment type="catalytic activity">
    <reaction evidence="8">
        <text>L-seryl-[protein] + ATP = O-phospho-L-seryl-[protein] + ADP + H(+)</text>
        <dbReference type="Rhea" id="RHEA:17989"/>
        <dbReference type="Rhea" id="RHEA-COMP:9863"/>
        <dbReference type="Rhea" id="RHEA-COMP:11604"/>
        <dbReference type="ChEBI" id="CHEBI:15378"/>
        <dbReference type="ChEBI" id="CHEBI:29999"/>
        <dbReference type="ChEBI" id="CHEBI:30616"/>
        <dbReference type="ChEBI" id="CHEBI:83421"/>
        <dbReference type="ChEBI" id="CHEBI:456216"/>
        <dbReference type="EC" id="2.7.11.1"/>
    </reaction>
</comment>
<feature type="compositionally biased region" description="Low complexity" evidence="9">
    <location>
        <begin position="85"/>
        <end position="109"/>
    </location>
</feature>
<feature type="compositionally biased region" description="Low complexity" evidence="9">
    <location>
        <begin position="1075"/>
        <end position="1087"/>
    </location>
</feature>
<dbReference type="SMART" id="SM00220">
    <property type="entry name" value="S_TKc"/>
    <property type="match status" value="1"/>
</dbReference>
<comment type="caution">
    <text evidence="11">The sequence shown here is derived from an EMBL/GenBank/DDBJ whole genome shotgun (WGS) entry which is preliminary data.</text>
</comment>
<dbReference type="OrthoDB" id="2018507at2759"/>
<protein>
    <recommendedName>
        <fullName evidence="1">non-specific serine/threonine protein kinase</fullName>
        <ecNumber evidence="1">2.7.11.1</ecNumber>
    </recommendedName>
</protein>
<evidence type="ECO:0000256" key="4">
    <source>
        <dbReference type="ARBA" id="ARBA00022741"/>
    </source>
</evidence>
<keyword evidence="3" id="KW-0808">Transferase</keyword>
<keyword evidence="6" id="KW-0067">ATP-binding</keyword>
<feature type="compositionally biased region" description="Polar residues" evidence="9">
    <location>
        <begin position="790"/>
        <end position="810"/>
    </location>
</feature>
<dbReference type="InterPro" id="IPR011009">
    <property type="entry name" value="Kinase-like_dom_sf"/>
</dbReference>
<dbReference type="EMBL" id="RSCE01000008">
    <property type="protein sequence ID" value="RSH80312.1"/>
    <property type="molecule type" value="Genomic_DNA"/>
</dbReference>
<evidence type="ECO:0000256" key="2">
    <source>
        <dbReference type="ARBA" id="ARBA00022527"/>
    </source>
</evidence>
<keyword evidence="2" id="KW-0723">Serine/threonine-protein kinase</keyword>
<evidence type="ECO:0000256" key="3">
    <source>
        <dbReference type="ARBA" id="ARBA00022679"/>
    </source>
</evidence>
<dbReference type="GeneID" id="39593431"/>
<feature type="compositionally biased region" description="Low complexity" evidence="9">
    <location>
        <begin position="40"/>
        <end position="77"/>
    </location>
</feature>
<feature type="region of interest" description="Disordered" evidence="9">
    <location>
        <begin position="1"/>
        <end position="119"/>
    </location>
</feature>
<dbReference type="InterPro" id="IPR000719">
    <property type="entry name" value="Prot_kinase_dom"/>
</dbReference>
<keyword evidence="12" id="KW-1185">Reference proteome</keyword>
<feature type="compositionally biased region" description="Polar residues" evidence="9">
    <location>
        <begin position="1192"/>
        <end position="1210"/>
    </location>
</feature>
<keyword evidence="4" id="KW-0547">Nucleotide-binding</keyword>
<feature type="compositionally biased region" description="Gly residues" evidence="9">
    <location>
        <begin position="1264"/>
        <end position="1281"/>
    </location>
</feature>
<evidence type="ECO:0000256" key="8">
    <source>
        <dbReference type="ARBA" id="ARBA00048679"/>
    </source>
</evidence>
<gene>
    <name evidence="11" type="ORF">EHS24_008888</name>
</gene>
<comment type="catalytic activity">
    <reaction evidence="7">
        <text>L-threonyl-[protein] + ATP = O-phospho-L-threonyl-[protein] + ADP + H(+)</text>
        <dbReference type="Rhea" id="RHEA:46608"/>
        <dbReference type="Rhea" id="RHEA-COMP:11060"/>
        <dbReference type="Rhea" id="RHEA-COMP:11605"/>
        <dbReference type="ChEBI" id="CHEBI:15378"/>
        <dbReference type="ChEBI" id="CHEBI:30013"/>
        <dbReference type="ChEBI" id="CHEBI:30616"/>
        <dbReference type="ChEBI" id="CHEBI:61977"/>
        <dbReference type="ChEBI" id="CHEBI:456216"/>
        <dbReference type="EC" id="2.7.11.1"/>
    </reaction>
</comment>
<name>A0A427XNG3_9TREE</name>
<evidence type="ECO:0000256" key="7">
    <source>
        <dbReference type="ARBA" id="ARBA00047899"/>
    </source>
</evidence>
<dbReference type="PANTHER" id="PTHR22967">
    <property type="entry name" value="SERINE/THREONINE PROTEIN KINASE"/>
    <property type="match status" value="1"/>
</dbReference>
<dbReference type="Proteomes" id="UP000279236">
    <property type="component" value="Unassembled WGS sequence"/>
</dbReference>
<sequence length="1302" mass="137195">MYGPTSQAYGSPAAGAQYRASPAPSAVPRQQQYAPNPGYQQPVMYTQSPQQQQQQRYTAPQGFAPGPGAGQAPMGAGYPAGYGGFPQQQQMQQVAQPPPQRRQQQQQQPHKGTIPPGQMVRVGHNTVRVEKYLSEGGYAHVYLTTSENPVYPPKRSGDSKGRWGEKGYTQHCLKRIAFEDESVWADVSKEIEVMKALPASPYLVQYLDSSHHRLPNGQHEVFILMEFCSGGGIIDLLNKRLRDRLKEIEILNIFTDVCEIENVLSHPNGQAPSSQRPTPLVFKLCDFGSTTFPASHPPTTKAEADALAMDLNKHTTLQYRSPEMVEPMLGWAVGLPSDVWALGVLLYKLCYYTTPFEEHGTLAIVNAKYTFPQYPVYSPRLQHLIASMLVEHPTRRPNVFEVLKAAHEMSGTAPMVDYPSPANRNALPPSPSKRRSQSIAQQQPPPPSNNNLLDFTPGAPPSRPAMMVDQELANAAQKVTPGRRGRPTRDSIKSQPPPPQLPSGATSGPPVVNKMSVTGEGAKPKGPSPTRHQYGASMSVKAPPKLDTQNIQRPSPQASVDAFGLPTNKATVTSPGGFGDAFGVSLKSTKSPVSTTSPSGFGDAFGVPLRSAKSPTASSPAGFGDSFVVRKTTLPSSAADKYGGLGRASNQPPPPQLPSRGFSDNFGKASPPLSARPSQPSPPVSAKPTRPSPIETSPQKMAASLTSLRSSNQTGTKSPVDPSSSIPDGELTFEQRFPSIEALSSGQHTPPAPSPPLASPPTAVATAKPAHIRRPSLAIANLTGGDLASANRSPKVTTQLPPQPRSTHVTGTAFKASNDRHQGLRVPSPDKRNSATSATADYLDLLDDEVGAALQTPEDLMGDEGSESSQIALAPLRPVLSKTPSSGSRFGVSPSAMKPPALPMQQSQPPVAPKPKPAFLAADNKTQGAAQRATLPPLSASRPTSNFNSEMWSPLERMRSSSVSTRKSPTSPSSGKDKSGGIEPDSSDDDAGPEDVSGGGRRPSSPPRYGRVSPAPGIARRMSAYEPGAIPGLPASRSPAVSPATSTFAFNVRQPSQPSGRPKSMYVGASPTALSPPTSDISRSSSPAREERHLRRSSINDIVSRYEALSTDKSPRSPSHPLHDLPANGNGVNVGVQRKPSVRAKPPTLAAKPNIVAPSAPPTVAAKPLMLRKPSGSRPPPPTLPVLPASSAVSQPFPSQTVTVTSRAPPSTQPKPASLRNVPQLAGGDDRKAFVSAVDKVSSVSQPVTVPASGGRSARDSPTHGGGGGGGGGGGAGGGSSGSSPEKQQPVNVLIARWNKGK</sequence>
<feature type="compositionally biased region" description="Polar residues" evidence="9">
    <location>
        <begin position="694"/>
        <end position="726"/>
    </location>
</feature>
<feature type="domain" description="Protein kinase" evidence="10">
    <location>
        <begin position="127"/>
        <end position="410"/>
    </location>
</feature>
<feature type="compositionally biased region" description="Polar residues" evidence="9">
    <location>
        <begin position="941"/>
        <end position="951"/>
    </location>
</feature>
<dbReference type="Gene3D" id="1.10.510.10">
    <property type="entry name" value="Transferase(Phosphotransferase) domain 1"/>
    <property type="match status" value="1"/>
</dbReference>
<evidence type="ECO:0000313" key="11">
    <source>
        <dbReference type="EMBL" id="RSH80312.1"/>
    </source>
</evidence>
<dbReference type="STRING" id="105984.A0A427XNG3"/>
<feature type="region of interest" description="Disordered" evidence="9">
    <location>
        <begin position="413"/>
        <end position="538"/>
    </location>
</feature>
<accession>A0A427XNG3</accession>
<dbReference type="GO" id="GO:0007015">
    <property type="term" value="P:actin filament organization"/>
    <property type="evidence" value="ECO:0007669"/>
    <property type="project" value="TreeGrafter"/>
</dbReference>
<evidence type="ECO:0000256" key="6">
    <source>
        <dbReference type="ARBA" id="ARBA00022840"/>
    </source>
</evidence>
<feature type="compositionally biased region" description="Low complexity" evidence="9">
    <location>
        <begin position="960"/>
        <end position="974"/>
    </location>
</feature>
<dbReference type="RefSeq" id="XP_028475259.1">
    <property type="nucleotide sequence ID" value="XM_028624187.1"/>
</dbReference>
<proteinExistence type="predicted"/>
<dbReference type="PANTHER" id="PTHR22967:SF57">
    <property type="entry name" value="AUXILIN, ISOFORM A-RELATED"/>
    <property type="match status" value="1"/>
</dbReference>
<evidence type="ECO:0000313" key="12">
    <source>
        <dbReference type="Proteomes" id="UP000279236"/>
    </source>
</evidence>
<dbReference type="GO" id="GO:0000147">
    <property type="term" value="P:actin cortical patch assembly"/>
    <property type="evidence" value="ECO:0007669"/>
    <property type="project" value="TreeGrafter"/>
</dbReference>
<evidence type="ECO:0000256" key="1">
    <source>
        <dbReference type="ARBA" id="ARBA00012513"/>
    </source>
</evidence>
<dbReference type="GO" id="GO:0005524">
    <property type="term" value="F:ATP binding"/>
    <property type="evidence" value="ECO:0007669"/>
    <property type="project" value="UniProtKB-KW"/>
</dbReference>
<dbReference type="GO" id="GO:0004674">
    <property type="term" value="F:protein serine/threonine kinase activity"/>
    <property type="evidence" value="ECO:0007669"/>
    <property type="project" value="UniProtKB-KW"/>
</dbReference>
<evidence type="ECO:0000259" key="10">
    <source>
        <dbReference type="PROSITE" id="PS50011"/>
    </source>
</evidence>
<keyword evidence="5" id="KW-0418">Kinase</keyword>
<dbReference type="GO" id="GO:0005737">
    <property type="term" value="C:cytoplasm"/>
    <property type="evidence" value="ECO:0007669"/>
    <property type="project" value="TreeGrafter"/>
</dbReference>
<feature type="compositionally biased region" description="Pro residues" evidence="9">
    <location>
        <begin position="750"/>
        <end position="759"/>
    </location>
</feature>
<evidence type="ECO:0000256" key="5">
    <source>
        <dbReference type="ARBA" id="ARBA00022777"/>
    </source>
</evidence>
<reference evidence="11 12" key="1">
    <citation type="submission" date="2018-11" db="EMBL/GenBank/DDBJ databases">
        <title>Genome sequence of Apiotrichum porosum DSM 27194.</title>
        <authorList>
            <person name="Aliyu H."/>
            <person name="Gorte O."/>
            <person name="Ochsenreither K."/>
        </authorList>
    </citation>
    <scope>NUCLEOTIDE SEQUENCE [LARGE SCALE GENOMIC DNA]</scope>
    <source>
        <strain evidence="11 12">DSM 27194</strain>
    </source>
</reference>
<dbReference type="EC" id="2.7.11.1" evidence="1"/>
<feature type="compositionally biased region" description="Low complexity" evidence="9">
    <location>
        <begin position="588"/>
        <end position="599"/>
    </location>
</feature>
<feature type="compositionally biased region" description="Basic and acidic residues" evidence="9">
    <location>
        <begin position="817"/>
        <end position="833"/>
    </location>
</feature>
<dbReference type="Pfam" id="PF00069">
    <property type="entry name" value="Pkinase"/>
    <property type="match status" value="1"/>
</dbReference>
<dbReference type="PROSITE" id="PS50011">
    <property type="entry name" value="PROTEIN_KINASE_DOM"/>
    <property type="match status" value="1"/>
</dbReference>